<proteinExistence type="predicted"/>
<dbReference type="GO" id="GO:0008641">
    <property type="term" value="F:ubiquitin-like modifier activating enzyme activity"/>
    <property type="evidence" value="ECO:0007669"/>
    <property type="project" value="InterPro"/>
</dbReference>
<dbReference type="GO" id="GO:0061503">
    <property type="term" value="F:tRNA threonylcarbamoyladenosine dehydratase"/>
    <property type="evidence" value="ECO:0007669"/>
    <property type="project" value="TreeGrafter"/>
</dbReference>
<dbReference type="InterPro" id="IPR045886">
    <property type="entry name" value="ThiF/MoeB/HesA"/>
</dbReference>
<evidence type="ECO:0000313" key="3">
    <source>
        <dbReference type="Proteomes" id="UP000264002"/>
    </source>
</evidence>
<dbReference type="PANTHER" id="PTHR43267:SF1">
    <property type="entry name" value="TRNA THREONYLCARBAMOYLADENOSINE DEHYDRATASE"/>
    <property type="match status" value="1"/>
</dbReference>
<name>A0A372MGN1_9SPIR</name>
<accession>A0A372MGN1</accession>
<reference evidence="3" key="1">
    <citation type="submission" date="2018-08" db="EMBL/GenBank/DDBJ databases">
        <authorList>
            <person name="Grouzdev D.S."/>
            <person name="Krutkina M.S."/>
        </authorList>
    </citation>
    <scope>NUCLEOTIDE SEQUENCE [LARGE SCALE GENOMIC DNA]</scope>
    <source>
        <strain evidence="3">4-11</strain>
    </source>
</reference>
<dbReference type="Gene3D" id="3.40.50.720">
    <property type="entry name" value="NAD(P)-binding Rossmann-like Domain"/>
    <property type="match status" value="1"/>
</dbReference>
<dbReference type="SUPFAM" id="SSF69572">
    <property type="entry name" value="Activating enzymes of the ubiquitin-like proteins"/>
    <property type="match status" value="1"/>
</dbReference>
<feature type="domain" description="THIF-type NAD/FAD binding fold" evidence="1">
    <location>
        <begin position="11"/>
        <end position="251"/>
    </location>
</feature>
<evidence type="ECO:0000259" key="1">
    <source>
        <dbReference type="Pfam" id="PF00899"/>
    </source>
</evidence>
<dbReference type="PANTHER" id="PTHR43267">
    <property type="entry name" value="TRNA THREONYLCARBAMOYLADENOSINE DEHYDRATASE"/>
    <property type="match status" value="1"/>
</dbReference>
<comment type="caution">
    <text evidence="2">The sequence shown here is derived from an EMBL/GenBank/DDBJ whole genome shotgun (WGS) entry which is preliminary data.</text>
</comment>
<dbReference type="GO" id="GO:0061504">
    <property type="term" value="P:cyclic threonylcarbamoyladenosine biosynthetic process"/>
    <property type="evidence" value="ECO:0007669"/>
    <property type="project" value="TreeGrafter"/>
</dbReference>
<organism evidence="2 3">
    <name type="scientific">Sphaerochaeta halotolerans</name>
    <dbReference type="NCBI Taxonomy" id="2293840"/>
    <lineage>
        <taxon>Bacteria</taxon>
        <taxon>Pseudomonadati</taxon>
        <taxon>Spirochaetota</taxon>
        <taxon>Spirochaetia</taxon>
        <taxon>Spirochaetales</taxon>
        <taxon>Sphaerochaetaceae</taxon>
        <taxon>Sphaerochaeta</taxon>
    </lineage>
</organism>
<dbReference type="EMBL" id="QUWK01000006">
    <property type="protein sequence ID" value="RFU94894.1"/>
    <property type="molecule type" value="Genomic_DNA"/>
</dbReference>
<dbReference type="AlphaFoldDB" id="A0A372MGN1"/>
<dbReference type="InterPro" id="IPR000594">
    <property type="entry name" value="ThiF_NAD_FAD-bd"/>
</dbReference>
<gene>
    <name evidence="2" type="ORF">DYP60_06590</name>
</gene>
<dbReference type="CDD" id="cd00755">
    <property type="entry name" value="YgdL_like"/>
    <property type="match status" value="1"/>
</dbReference>
<protein>
    <submittedName>
        <fullName evidence="2">tRNA threonylcarbamoyladenosine dehydratase</fullName>
    </submittedName>
</protein>
<sequence length="266" mass="29409">MRSEQFLRITRLLGEEPVARLHEKHVVVVGLGAVGGMALESLVRSGVGNLRIVDFDTVGITNLNRQILATYETLGKPKTEVAKERILAINPACNVEVLPLFVEHETLDEILSGPIDLVVDAIDSLNPKCALLEAAYAHNIPVVSSMGAALRRDPFLVRKADLMDTFGCPLARQVRTNLRKRGVGRGIEVIFSPELVRYTYKSPEEEDHADFNEQVSNKGRRRNVLGSLPTITGIFGQNLAHLALTRLLDEEMLSGEEAWNPQKKQA</sequence>
<dbReference type="Pfam" id="PF00899">
    <property type="entry name" value="ThiF"/>
    <property type="match status" value="1"/>
</dbReference>
<evidence type="ECO:0000313" key="2">
    <source>
        <dbReference type="EMBL" id="RFU94894.1"/>
    </source>
</evidence>
<reference evidence="2 3" key="2">
    <citation type="submission" date="2018-09" db="EMBL/GenBank/DDBJ databases">
        <title>Genome of Sphaerochaeta halotolerans strain 4-11.</title>
        <authorList>
            <person name="Nazina T.N."/>
            <person name="Sokolova D.S."/>
        </authorList>
    </citation>
    <scope>NUCLEOTIDE SEQUENCE [LARGE SCALE GENOMIC DNA]</scope>
    <source>
        <strain evidence="2 3">4-11</strain>
    </source>
</reference>
<dbReference type="Proteomes" id="UP000264002">
    <property type="component" value="Unassembled WGS sequence"/>
</dbReference>
<keyword evidence="3" id="KW-1185">Reference proteome</keyword>
<dbReference type="InterPro" id="IPR035985">
    <property type="entry name" value="Ubiquitin-activating_enz"/>
</dbReference>
<dbReference type="RefSeq" id="WP_117330103.1">
    <property type="nucleotide sequence ID" value="NZ_QUWK01000006.1"/>
</dbReference>